<reference evidence="3 4" key="1">
    <citation type="submission" date="2018-05" db="EMBL/GenBank/DDBJ databases">
        <title>Genomic Encyclopedia of Archaeal and Bacterial Type Strains, Phase II (KMG-II): from individual species to whole genera.</title>
        <authorList>
            <person name="Goeker M."/>
        </authorList>
    </citation>
    <scope>NUCLEOTIDE SEQUENCE [LARGE SCALE GENOMIC DNA]</scope>
    <source>
        <strain evidence="3 4">DSM 22214</strain>
    </source>
</reference>
<keyword evidence="1" id="KW-0732">Signal</keyword>
<accession>A0A316DZ31</accession>
<dbReference type="InterPro" id="IPR025411">
    <property type="entry name" value="DUF4136"/>
</dbReference>
<gene>
    <name evidence="3" type="ORF">LV89_03284</name>
</gene>
<dbReference type="OrthoDB" id="875766at2"/>
<dbReference type="PROSITE" id="PS51257">
    <property type="entry name" value="PROKAR_LIPOPROTEIN"/>
    <property type="match status" value="1"/>
</dbReference>
<evidence type="ECO:0000313" key="3">
    <source>
        <dbReference type="EMBL" id="PWK23016.1"/>
    </source>
</evidence>
<proteinExistence type="predicted"/>
<dbReference type="AlphaFoldDB" id="A0A316DZ31"/>
<protein>
    <submittedName>
        <fullName evidence="3">Uncharacterized protein DUF4136</fullName>
    </submittedName>
</protein>
<dbReference type="Proteomes" id="UP000245489">
    <property type="component" value="Unassembled WGS sequence"/>
</dbReference>
<dbReference type="Pfam" id="PF13590">
    <property type="entry name" value="DUF4136"/>
    <property type="match status" value="1"/>
</dbReference>
<name>A0A316DZ31_9BACT</name>
<evidence type="ECO:0000256" key="1">
    <source>
        <dbReference type="SAM" id="SignalP"/>
    </source>
</evidence>
<evidence type="ECO:0000259" key="2">
    <source>
        <dbReference type="Pfam" id="PF13590"/>
    </source>
</evidence>
<organism evidence="3 4">
    <name type="scientific">Arcicella aurantiaca</name>
    <dbReference type="NCBI Taxonomy" id="591202"/>
    <lineage>
        <taxon>Bacteria</taxon>
        <taxon>Pseudomonadati</taxon>
        <taxon>Bacteroidota</taxon>
        <taxon>Cytophagia</taxon>
        <taxon>Cytophagales</taxon>
        <taxon>Flectobacillaceae</taxon>
        <taxon>Arcicella</taxon>
    </lineage>
</organism>
<keyword evidence="4" id="KW-1185">Reference proteome</keyword>
<evidence type="ECO:0000313" key="4">
    <source>
        <dbReference type="Proteomes" id="UP000245489"/>
    </source>
</evidence>
<sequence length="196" mass="22579">MKKIYLLFFVASIALITSCNRNGFQIGTACHREIEDEVFKPNYQSFTTVEKQFNVIDTTYQFQAVIDEIGNQMKLRGYQDSRERPNLIVFYALFPNDVNLSVLQRSFRGLGKENMNEELRRIRLRKGTLLLQFVENDSNRPIWMGYAAGIAQPETSKIDAKALRVATRQIFDNYKIFAKDYIAGKTIVTSQVLASK</sequence>
<feature type="chain" id="PRO_5016241454" evidence="1">
    <location>
        <begin position="22"/>
        <end position="196"/>
    </location>
</feature>
<feature type="signal peptide" evidence="1">
    <location>
        <begin position="1"/>
        <end position="21"/>
    </location>
</feature>
<dbReference type="EMBL" id="QGGO01000018">
    <property type="protein sequence ID" value="PWK23016.1"/>
    <property type="molecule type" value="Genomic_DNA"/>
</dbReference>
<dbReference type="RefSeq" id="WP_109743976.1">
    <property type="nucleotide sequence ID" value="NZ_QGGO01000018.1"/>
</dbReference>
<comment type="caution">
    <text evidence="3">The sequence shown here is derived from an EMBL/GenBank/DDBJ whole genome shotgun (WGS) entry which is preliminary data.</text>
</comment>
<feature type="domain" description="DUF4136" evidence="2">
    <location>
        <begin position="42"/>
        <end position="174"/>
    </location>
</feature>